<dbReference type="GO" id="GO:0003400">
    <property type="term" value="P:regulation of COPII vesicle coating"/>
    <property type="evidence" value="ECO:0007669"/>
    <property type="project" value="UniProtKB-UniRule"/>
</dbReference>
<organism evidence="13 14">
    <name type="scientific">Clavispora lusitaniae</name>
    <name type="common">Candida lusitaniae</name>
    <dbReference type="NCBI Taxonomy" id="36911"/>
    <lineage>
        <taxon>Eukaryota</taxon>
        <taxon>Fungi</taxon>
        <taxon>Dikarya</taxon>
        <taxon>Ascomycota</taxon>
        <taxon>Saccharomycotina</taxon>
        <taxon>Pichiomycetes</taxon>
        <taxon>Metschnikowiaceae</taxon>
        <taxon>Clavispora</taxon>
    </lineage>
</organism>
<evidence type="ECO:0000256" key="2">
    <source>
        <dbReference type="ARBA" id="ARBA00022574"/>
    </source>
</evidence>
<keyword evidence="7 10" id="KW-0653">Protein transport</keyword>
<feature type="compositionally biased region" description="Polar residues" evidence="11">
    <location>
        <begin position="700"/>
        <end position="728"/>
    </location>
</feature>
<feature type="compositionally biased region" description="Polar residues" evidence="11">
    <location>
        <begin position="871"/>
        <end position="881"/>
    </location>
</feature>
<dbReference type="SMART" id="SM00320">
    <property type="entry name" value="WD40"/>
    <property type="match status" value="2"/>
</dbReference>
<feature type="compositionally biased region" description="Polar residues" evidence="11">
    <location>
        <begin position="669"/>
        <end position="689"/>
    </location>
</feature>
<feature type="region of interest" description="Disordered" evidence="11">
    <location>
        <begin position="597"/>
        <end position="998"/>
    </location>
</feature>
<comment type="subcellular location">
    <subcellularLocation>
        <location evidence="10">Endoplasmic reticulum membrane</location>
        <topology evidence="10">Single-pass type II membrane protein</topology>
    </subcellularLocation>
    <subcellularLocation>
        <location evidence="10">Golgi apparatus membrane</location>
        <topology evidence="10">Single-pass type II membrane protein</topology>
    </subcellularLocation>
</comment>
<feature type="region of interest" description="Disordered" evidence="11">
    <location>
        <begin position="497"/>
        <end position="520"/>
    </location>
</feature>
<dbReference type="PANTHER" id="PTHR23284">
    <property type="entry name" value="PROLACTIN REGULATORY ELEMENT BINDING PROTEIN"/>
    <property type="match status" value="1"/>
</dbReference>
<feature type="compositionally biased region" description="Polar residues" evidence="11">
    <location>
        <begin position="748"/>
        <end position="776"/>
    </location>
</feature>
<feature type="compositionally biased region" description="Low complexity" evidence="11">
    <location>
        <begin position="882"/>
        <end position="897"/>
    </location>
</feature>
<comment type="caution">
    <text evidence="13">The sequence shown here is derived from an EMBL/GenBank/DDBJ whole genome shotgun (WGS) entry which is preliminary data.</text>
</comment>
<evidence type="ECO:0000256" key="1">
    <source>
        <dbReference type="ARBA" id="ARBA00022448"/>
    </source>
</evidence>
<dbReference type="InterPro" id="IPR011047">
    <property type="entry name" value="Quinoprotein_ADH-like_sf"/>
</dbReference>
<evidence type="ECO:0000256" key="9">
    <source>
        <dbReference type="ARBA" id="ARBA00023136"/>
    </source>
</evidence>
<dbReference type="KEGG" id="clus:A9F13_01g02145"/>
<proteinExistence type="inferred from homology"/>
<dbReference type="PANTHER" id="PTHR23284:SF0">
    <property type="entry name" value="PROLACTIN REGULATORY ELEMENT-BINDING PROTEIN"/>
    <property type="match status" value="1"/>
</dbReference>
<evidence type="ECO:0000256" key="8">
    <source>
        <dbReference type="ARBA" id="ARBA00022989"/>
    </source>
</evidence>
<dbReference type="Pfam" id="PF12894">
    <property type="entry name" value="ANAPC4_WD40"/>
    <property type="match status" value="1"/>
</dbReference>
<keyword evidence="4 10" id="KW-0677">Repeat</keyword>
<dbReference type="InterPro" id="IPR024977">
    <property type="entry name" value="Apc4-like_WD40_dom"/>
</dbReference>
<keyword evidence="8" id="KW-1133">Transmembrane helix</keyword>
<evidence type="ECO:0000256" key="10">
    <source>
        <dbReference type="RuleBase" id="RU369019"/>
    </source>
</evidence>
<dbReference type="GO" id="GO:0000139">
    <property type="term" value="C:Golgi membrane"/>
    <property type="evidence" value="ECO:0007669"/>
    <property type="project" value="UniProtKB-SubCell"/>
</dbReference>
<dbReference type="Gene3D" id="2.130.10.10">
    <property type="entry name" value="YVTN repeat-like/Quinoprotein amine dehydrogenase"/>
    <property type="match status" value="1"/>
</dbReference>
<feature type="compositionally biased region" description="Acidic residues" evidence="11">
    <location>
        <begin position="914"/>
        <end position="932"/>
    </location>
</feature>
<name>A0AA91Q3R2_CLALS</name>
<evidence type="ECO:0000256" key="6">
    <source>
        <dbReference type="ARBA" id="ARBA00022892"/>
    </source>
</evidence>
<comment type="function">
    <text evidence="10">Guanine nucleotide-exchange factor (GEF) required for the formation or budding of transport vesicles from the ER.</text>
</comment>
<feature type="compositionally biased region" description="Acidic residues" evidence="11">
    <location>
        <begin position="787"/>
        <end position="808"/>
    </location>
</feature>
<feature type="domain" description="Anaphase-promoting complex subunit 4-like WD40" evidence="12">
    <location>
        <begin position="298"/>
        <end position="356"/>
    </location>
</feature>
<dbReference type="Proteomes" id="UP000195602">
    <property type="component" value="Unassembled WGS sequence"/>
</dbReference>
<gene>
    <name evidence="13" type="ORF">A9F13_01g02145</name>
</gene>
<dbReference type="InterPro" id="IPR045260">
    <property type="entry name" value="Sec12-like"/>
</dbReference>
<evidence type="ECO:0000256" key="4">
    <source>
        <dbReference type="ARBA" id="ARBA00022737"/>
    </source>
</evidence>
<evidence type="ECO:0000259" key="12">
    <source>
        <dbReference type="Pfam" id="PF12894"/>
    </source>
</evidence>
<dbReference type="GO" id="GO:0006888">
    <property type="term" value="P:endoplasmic reticulum to Golgi vesicle-mediated transport"/>
    <property type="evidence" value="ECO:0007669"/>
    <property type="project" value="UniProtKB-UniRule"/>
</dbReference>
<keyword evidence="6" id="KW-0931">ER-Golgi transport</keyword>
<keyword evidence="2 10" id="KW-0853">WD repeat</keyword>
<dbReference type="SUPFAM" id="SSF50998">
    <property type="entry name" value="Quinoprotein alcohol dehydrogenase-like"/>
    <property type="match status" value="1"/>
</dbReference>
<sequence>MTSKNSAEISVGFPIYGLRFINSKTLLAVGGGGEGNNGIPNKITALKCSFNAPEKSRRLQKFREITLPSNEDSPTCVDVCRSVDDDNIRYAIFVGCNQSTQLINTMNINNNLRKYVFTDEEHLQFSDAVQFDDSVSPGSVGEYPRIVHLSPESTFGAMMTSKVPSEIFIFNPKTLELVLRFQPETPSEIKDFHLNPFDEGRSLCFITASRIEHIASSSGAILASSVKASKATTKTLAKYILSKVRFISPEKVVITASLRGGKGCALLEYDFSKQKITRERFISKKMKGIVAIDVAKATELIAVAGNDCSVSLIRISDLKIVKSFPDLHKFAITSLSFAPNGKRLATGSASNILNVVTIPPKIASSNSLIGTLFQYLLYTFLVAIFAIVLQKSHESGHLDQFLSMSQKHGSEALVHIEHYARHYGKIGLELSQKYGDDYYHKAQHYGRIGYELLKDKSNEGFELLKEKLEKNKVDSTIQEAQEWVKENVLTETMTTEPSIVPSMESSHDTSSAEPPVEKASETRINTDFATTASTVKEDIVVEITRNVDEITAKSQNIDTESIIKEAVRQVTVVDAPGTPSGTIGVEKILESSVSSLNVSDKSEVSENSASEVPQVLAAEDSSESTYTFSASHEDVYDDDANIGGSEPEHSSTNEGVPTEMSDSKDSHETILSTQDVTTESIPVSESVMESQIRDELSIAPLQSATEGDNGTGSTETSEPILSSDNVTSPLPEGFDAESFPDIPMGGVSESTKQLTHTALSLSSDNTTEPPAATSTGKPAETKISETPETETTETELTETESSETESSETESSKESNATESTETEPSETESTETESTETESTETESTETESTEIEPAEMMSIKTTNFDDESVTVSIESQTPKSASTETSSTAISAEITVEIEKPEALESSRVEPSNEDDFSTESETIESEPETTEASTVTPTSEPTPISVSPAPIGTQLQESEAESALSEKQPQQIYQQEKLASPEAKNSANTDLHDEL</sequence>
<evidence type="ECO:0000313" key="14">
    <source>
        <dbReference type="Proteomes" id="UP000195602"/>
    </source>
</evidence>
<comment type="similarity">
    <text evidence="10">Belongs to the WD repeat SEC12 family.</text>
</comment>
<evidence type="ECO:0000256" key="5">
    <source>
        <dbReference type="ARBA" id="ARBA00022824"/>
    </source>
</evidence>
<accession>A0AA91Q3R2</accession>
<evidence type="ECO:0000313" key="13">
    <source>
        <dbReference type="EMBL" id="OVF10794.1"/>
    </source>
</evidence>
<dbReference type="GO" id="GO:0005085">
    <property type="term" value="F:guanyl-nucleotide exchange factor activity"/>
    <property type="evidence" value="ECO:0007669"/>
    <property type="project" value="InterPro"/>
</dbReference>
<dbReference type="InterPro" id="IPR001680">
    <property type="entry name" value="WD40_rpt"/>
</dbReference>
<evidence type="ECO:0000256" key="3">
    <source>
        <dbReference type="ARBA" id="ARBA00022692"/>
    </source>
</evidence>
<dbReference type="InterPro" id="IPR015943">
    <property type="entry name" value="WD40/YVTN_repeat-like_dom_sf"/>
</dbReference>
<evidence type="ECO:0000256" key="11">
    <source>
        <dbReference type="SAM" id="MobiDB-lite"/>
    </source>
</evidence>
<feature type="compositionally biased region" description="Low complexity" evidence="11">
    <location>
        <begin position="933"/>
        <end position="969"/>
    </location>
</feature>
<dbReference type="GO" id="GO:0005789">
    <property type="term" value="C:endoplasmic reticulum membrane"/>
    <property type="evidence" value="ECO:0007669"/>
    <property type="project" value="UniProtKB-SubCell"/>
</dbReference>
<dbReference type="GO" id="GO:0015031">
    <property type="term" value="P:protein transport"/>
    <property type="evidence" value="ECO:0007669"/>
    <property type="project" value="UniProtKB-KW"/>
</dbReference>
<keyword evidence="5 10" id="KW-0256">Endoplasmic reticulum</keyword>
<dbReference type="AlphaFoldDB" id="A0AA91Q3R2"/>
<protein>
    <recommendedName>
        <fullName evidence="10">Guanine nucleotide-exchange factor SEC12</fullName>
    </recommendedName>
</protein>
<reference evidence="13 14" key="1">
    <citation type="submission" date="2017-04" db="EMBL/GenBank/DDBJ databases">
        <title>Draft genome of the yeast Clavispora lusitaniae type strain CBS 6936.</title>
        <authorList>
            <person name="Durrens P."/>
            <person name="Klopp C."/>
            <person name="Biteau N."/>
            <person name="Fitton-Ouhabi V."/>
            <person name="Dementhon K."/>
            <person name="Accoceberry I."/>
            <person name="Sherman D.J."/>
            <person name="Noel T."/>
        </authorList>
    </citation>
    <scope>NUCLEOTIDE SEQUENCE [LARGE SCALE GENOMIC DNA]</scope>
    <source>
        <strain evidence="13 14">CBS 6936</strain>
    </source>
</reference>
<keyword evidence="9" id="KW-0472">Membrane</keyword>
<feature type="compositionally biased region" description="Basic and acidic residues" evidence="11">
    <location>
        <begin position="899"/>
        <end position="910"/>
    </location>
</feature>
<evidence type="ECO:0000256" key="7">
    <source>
        <dbReference type="ARBA" id="ARBA00022927"/>
    </source>
</evidence>
<keyword evidence="1 10" id="KW-0813">Transport</keyword>
<keyword evidence="3" id="KW-0812">Transmembrane</keyword>
<dbReference type="EMBL" id="LYUB02000001">
    <property type="protein sequence ID" value="OVF10794.1"/>
    <property type="molecule type" value="Genomic_DNA"/>
</dbReference>
<feature type="compositionally biased region" description="Acidic residues" evidence="11">
    <location>
        <begin position="821"/>
        <end position="855"/>
    </location>
</feature>